<dbReference type="AlphaFoldDB" id="A0A160TU33"/>
<dbReference type="EMBL" id="CZRL01000097">
    <property type="protein sequence ID" value="CUS53493.1"/>
    <property type="molecule type" value="Genomic_DNA"/>
</dbReference>
<proteinExistence type="predicted"/>
<accession>A0A160TU33</accession>
<evidence type="ECO:0000313" key="1">
    <source>
        <dbReference type="EMBL" id="CUS53493.1"/>
    </source>
</evidence>
<gene>
    <name evidence="1" type="ORF">MGWOODY_XGa1463</name>
</gene>
<organism evidence="1">
    <name type="scientific">hydrothermal vent metagenome</name>
    <dbReference type="NCBI Taxonomy" id="652676"/>
    <lineage>
        <taxon>unclassified sequences</taxon>
        <taxon>metagenomes</taxon>
        <taxon>ecological metagenomes</taxon>
    </lineage>
</organism>
<name>A0A160TU33_9ZZZZ</name>
<reference evidence="1" key="1">
    <citation type="submission" date="2015-10" db="EMBL/GenBank/DDBJ databases">
        <authorList>
            <person name="Gilbert D.G."/>
        </authorList>
    </citation>
    <scope>NUCLEOTIDE SEQUENCE</scope>
</reference>
<sequence length="39" mass="4480">MESDHWETIGGSKPIEMPCKLVHYVVDAFTSEVNFKQIL</sequence>
<protein>
    <submittedName>
        <fullName evidence="1">Uncharacterized protein</fullName>
    </submittedName>
</protein>